<dbReference type="EC" id="2.7.7.49" evidence="1"/>
<dbReference type="GO" id="GO:0003964">
    <property type="term" value="F:RNA-directed DNA polymerase activity"/>
    <property type="evidence" value="ECO:0007669"/>
    <property type="project" value="UniProtKB-EC"/>
</dbReference>
<evidence type="ECO:0000256" key="1">
    <source>
        <dbReference type="ARBA" id="ARBA00012493"/>
    </source>
</evidence>
<dbReference type="Pfam" id="PF17921">
    <property type="entry name" value="Integrase_H2C2"/>
    <property type="match status" value="1"/>
</dbReference>
<reference evidence="3 4" key="1">
    <citation type="submission" date="2015-01" db="EMBL/GenBank/DDBJ databases">
        <title>Evolution of Trichinella species and genotypes.</title>
        <authorList>
            <person name="Korhonen P.K."/>
            <person name="Edoardo P."/>
            <person name="Giuseppe L.R."/>
            <person name="Gasser R.B."/>
        </authorList>
    </citation>
    <scope>NUCLEOTIDE SEQUENCE [LARGE SCALE GENOMIC DNA]</scope>
    <source>
        <strain evidence="3">ISS120</strain>
    </source>
</reference>
<dbReference type="InterPro" id="IPR050951">
    <property type="entry name" value="Retrovirus_Pol_polyprotein"/>
</dbReference>
<dbReference type="Gene3D" id="3.10.10.10">
    <property type="entry name" value="HIV Type 1 Reverse Transcriptase, subunit A, domain 1"/>
    <property type="match status" value="1"/>
</dbReference>
<keyword evidence="4" id="KW-1185">Reference proteome</keyword>
<feature type="domain" description="Integrase zinc-binding" evidence="2">
    <location>
        <begin position="590"/>
        <end position="627"/>
    </location>
</feature>
<evidence type="ECO:0000313" key="4">
    <source>
        <dbReference type="Proteomes" id="UP000054653"/>
    </source>
</evidence>
<dbReference type="FunFam" id="3.30.70.270:FF:000020">
    <property type="entry name" value="Transposon Tf2-6 polyprotein-like Protein"/>
    <property type="match status" value="1"/>
</dbReference>
<organism evidence="3 4">
    <name type="scientific">Trichinella britovi</name>
    <name type="common">Parasitic roundworm</name>
    <dbReference type="NCBI Taxonomy" id="45882"/>
    <lineage>
        <taxon>Eukaryota</taxon>
        <taxon>Metazoa</taxon>
        <taxon>Ecdysozoa</taxon>
        <taxon>Nematoda</taxon>
        <taxon>Enoplea</taxon>
        <taxon>Dorylaimia</taxon>
        <taxon>Trichinellida</taxon>
        <taxon>Trichinellidae</taxon>
        <taxon>Trichinella</taxon>
    </lineage>
</organism>
<evidence type="ECO:0000259" key="2">
    <source>
        <dbReference type="Pfam" id="PF17921"/>
    </source>
</evidence>
<dbReference type="PANTHER" id="PTHR37984">
    <property type="entry name" value="PROTEIN CBG26694"/>
    <property type="match status" value="1"/>
</dbReference>
<name>A0A0V1CCU7_TRIBR</name>
<dbReference type="OrthoDB" id="5928860at2759"/>
<proteinExistence type="predicted"/>
<sequence>LGCLLQTPLISCPHPKLLANPLPLPSGVITIYVITFSTHDSTMNADSQFQEGFLIVTPPVASSTLKQRPTLQRPYVSNYRNISDSQCEGDRKTVPAYHANIFVGYGQSGSPSRKPMIVCAHERRAALLQYHTDAEVRGVMRAMHIQETDDYDGLKSALYEPFGMRTGLERFSAEFFQREHLCDSPRMPSKLSSCEAGRIVSRSPSNLRYRKSAWPDKTSGYHLQRVGIDILGPLKSSTSGHQYILVLRDFNKWTAAFSLDNMETGTVAKVLVENSCTCTKKVRVDKGLIARRAVSVPVVDTGIGSWKHRLPFVVAKYLSFLGILVMNIINEWVEYIHAQEKYLKVRDGGQVKIARRHGAPGVMRCRGTVDITDTATTTVITTLVSKATECTNKTQEKMAGLLRQFAETISMSDDDLGAKPTKQALRRLLIRQKEEIETHVQRMLKQGLIEPAEGPWSSSVVLMHVITSAGIGTDPQKTAAVKQCRITRYVRKVRQFLGLSSYYQRFIKGFARVAGPLHELTQKGQEWHRGPCQEGAFKTLKNLLMSTLILRHPDLSFWEGDASVGRGREAVLSVFCTDRSSRTHGPQLGGGVAKSLEKIRQRFYWPQQREHAEDWCRLCDAYASQKAPQWSAWNRTLVDVLAAMAIELGDCDEYIDRVSISSVANLKGNHNKRPVSTSDNFNRCWKPGKSDVRQRVGMKKKR</sequence>
<evidence type="ECO:0000313" key="3">
    <source>
        <dbReference type="EMBL" id="KRY47045.1"/>
    </source>
</evidence>
<dbReference type="STRING" id="45882.A0A0V1CCU7"/>
<dbReference type="Gene3D" id="3.30.70.270">
    <property type="match status" value="1"/>
</dbReference>
<accession>A0A0V1CCU7</accession>
<dbReference type="Proteomes" id="UP000054653">
    <property type="component" value="Unassembled WGS sequence"/>
</dbReference>
<dbReference type="SUPFAM" id="SSF56672">
    <property type="entry name" value="DNA/RNA polymerases"/>
    <property type="match status" value="1"/>
</dbReference>
<feature type="non-terminal residue" evidence="3">
    <location>
        <position position="1"/>
    </location>
</feature>
<protein>
    <recommendedName>
        <fullName evidence="1">RNA-directed DNA polymerase</fullName>
        <ecNumber evidence="1">2.7.7.49</ecNumber>
    </recommendedName>
</protein>
<gene>
    <name evidence="3" type="primary">pol</name>
    <name evidence="3" type="ORF">T03_14858</name>
</gene>
<dbReference type="EMBL" id="JYDI01000258">
    <property type="protein sequence ID" value="KRY47045.1"/>
    <property type="molecule type" value="Genomic_DNA"/>
</dbReference>
<dbReference type="AlphaFoldDB" id="A0A0V1CCU7"/>
<comment type="caution">
    <text evidence="3">The sequence shown here is derived from an EMBL/GenBank/DDBJ whole genome shotgun (WGS) entry which is preliminary data.</text>
</comment>
<dbReference type="PANTHER" id="PTHR37984:SF5">
    <property type="entry name" value="PROTEIN NYNRIN-LIKE"/>
    <property type="match status" value="1"/>
</dbReference>
<dbReference type="InterPro" id="IPR041588">
    <property type="entry name" value="Integrase_H2C2"/>
</dbReference>
<dbReference type="InterPro" id="IPR043502">
    <property type="entry name" value="DNA/RNA_pol_sf"/>
</dbReference>
<dbReference type="InterPro" id="IPR043128">
    <property type="entry name" value="Rev_trsase/Diguanyl_cyclase"/>
</dbReference>